<dbReference type="EMBL" id="QOVW01000109">
    <property type="protein sequence ID" value="RDB35079.1"/>
    <property type="molecule type" value="Genomic_DNA"/>
</dbReference>
<evidence type="ECO:0000313" key="2">
    <source>
        <dbReference type="Proteomes" id="UP000253934"/>
    </source>
</evidence>
<evidence type="ECO:0008006" key="3">
    <source>
        <dbReference type="Google" id="ProtNLM"/>
    </source>
</evidence>
<protein>
    <recommendedName>
        <fullName evidence="3">Type II toxin-antitoxin system HicB family antitoxin</fullName>
    </recommendedName>
</protein>
<proteinExistence type="predicted"/>
<keyword evidence="2" id="KW-1185">Reference proteome</keyword>
<dbReference type="AlphaFoldDB" id="A0A369KKD0"/>
<organism evidence="1 2">
    <name type="scientific">Spirobacillus cienkowskii</name>
    <dbReference type="NCBI Taxonomy" id="495820"/>
    <lineage>
        <taxon>Bacteria</taxon>
        <taxon>Pseudomonadati</taxon>
        <taxon>Bdellovibrionota</taxon>
        <taxon>Oligoflexia</taxon>
        <taxon>Silvanigrellales</taxon>
        <taxon>Spirobacillus</taxon>
    </lineage>
</organism>
<accession>A0A369KKD0</accession>
<comment type="caution">
    <text evidence="1">The sequence shown here is derived from an EMBL/GenBank/DDBJ whole genome shotgun (WGS) entry which is preliminary data.</text>
</comment>
<gene>
    <name evidence="1" type="ORF">DCC88_12070</name>
</gene>
<sequence length="90" mass="10353">MQTKLFENLFFHTIYDSSEKIPYYVGIPELEIHSQGSTLEESYEMIKDAFGLLLEEHTKVNVTKNDIKIISTSAVMFDIVIRRPLSLLAT</sequence>
<dbReference type="SUPFAM" id="SSF143100">
    <property type="entry name" value="TTHA1013/TTHA0281-like"/>
    <property type="match status" value="1"/>
</dbReference>
<reference evidence="1" key="1">
    <citation type="submission" date="2018-04" db="EMBL/GenBank/DDBJ databases">
        <title>Draft genome sequence of the Candidatus Spirobacillus cienkowskii, a pathogen of freshwater Daphnia species, reconstructed from hemolymph metagenomic reads.</title>
        <authorList>
            <person name="Bresciani L."/>
            <person name="Lemos L.N."/>
            <person name="Wale N."/>
            <person name="Lin J.Y."/>
            <person name="Fernandes G.R."/>
            <person name="Duffy M.A."/>
            <person name="Rodrigues J.M."/>
        </authorList>
    </citation>
    <scope>NUCLEOTIDE SEQUENCE [LARGE SCALE GENOMIC DNA]</scope>
    <source>
        <strain evidence="1">Binning01</strain>
    </source>
</reference>
<evidence type="ECO:0000313" key="1">
    <source>
        <dbReference type="EMBL" id="RDB35079.1"/>
    </source>
</evidence>
<dbReference type="Gene3D" id="3.30.160.250">
    <property type="match status" value="1"/>
</dbReference>
<dbReference type="Proteomes" id="UP000253934">
    <property type="component" value="Unassembled WGS sequence"/>
</dbReference>
<name>A0A369KKD0_9BACT</name>
<dbReference type="InterPro" id="IPR035069">
    <property type="entry name" value="TTHA1013/TTHA0281-like"/>
</dbReference>